<feature type="region of interest" description="Disordered" evidence="1">
    <location>
        <begin position="81"/>
        <end position="103"/>
    </location>
</feature>
<sequence>MQPLRVRTRQSRDPFKAPFTSVRQPASQSSQSRAIRRAPPPRASATRGRLDTRRQGQHPSFRALYSLLIHHTRSHNAHWIQAGSGSVRSRAVQRPKALQQDQD</sequence>
<comment type="caution">
    <text evidence="2">The sequence shown here is derived from an EMBL/GenBank/DDBJ whole genome shotgun (WGS) entry which is preliminary data.</text>
</comment>
<protein>
    <submittedName>
        <fullName evidence="2">Uncharacterized protein</fullName>
    </submittedName>
</protein>
<evidence type="ECO:0000313" key="3">
    <source>
        <dbReference type="Proteomes" id="UP000473826"/>
    </source>
</evidence>
<feature type="compositionally biased region" description="Low complexity" evidence="1">
    <location>
        <begin position="23"/>
        <end position="33"/>
    </location>
</feature>
<dbReference type="AlphaFoldDB" id="A0A7D8UXD7"/>
<accession>A0A7D8UXD7</accession>
<evidence type="ECO:0000313" key="2">
    <source>
        <dbReference type="EMBL" id="TXT04357.1"/>
    </source>
</evidence>
<organism evidence="2 3">
    <name type="scientific">Vanrija humicola</name>
    <name type="common">Yeast</name>
    <name type="synonym">Cryptococcus humicola</name>
    <dbReference type="NCBI Taxonomy" id="5417"/>
    <lineage>
        <taxon>Eukaryota</taxon>
        <taxon>Fungi</taxon>
        <taxon>Dikarya</taxon>
        <taxon>Basidiomycota</taxon>
        <taxon>Agaricomycotina</taxon>
        <taxon>Tremellomycetes</taxon>
        <taxon>Trichosporonales</taxon>
        <taxon>Trichosporonaceae</taxon>
        <taxon>Vanrija</taxon>
    </lineage>
</organism>
<name>A0A7D8UXD7_VANHU</name>
<dbReference type="EMBL" id="QKWK01000015">
    <property type="protein sequence ID" value="TXT04357.1"/>
    <property type="molecule type" value="Genomic_DNA"/>
</dbReference>
<evidence type="ECO:0000256" key="1">
    <source>
        <dbReference type="SAM" id="MobiDB-lite"/>
    </source>
</evidence>
<proteinExistence type="predicted"/>
<gene>
    <name evidence="2" type="ORF">VHUM_04124</name>
</gene>
<keyword evidence="3" id="KW-1185">Reference proteome</keyword>
<reference evidence="2 3" key="1">
    <citation type="journal article" date="2019" name="PLoS Genet.">
        <title>Convergent evolution of linked mating-type loci in basidiomycete fungi.</title>
        <authorList>
            <person name="Sun S."/>
            <person name="Coelho M.A."/>
            <person name="Heitman J."/>
            <person name="Nowrousian M."/>
        </authorList>
    </citation>
    <scope>NUCLEOTIDE SEQUENCE [LARGE SCALE GENOMIC DNA]</scope>
    <source>
        <strain evidence="2 3">CBS 4282</strain>
    </source>
</reference>
<dbReference type="Proteomes" id="UP000473826">
    <property type="component" value="Unassembled WGS sequence"/>
</dbReference>
<feature type="region of interest" description="Disordered" evidence="1">
    <location>
        <begin position="1"/>
        <end position="58"/>
    </location>
</feature>